<name>A0A7J6W6T8_THATH</name>
<sequence length="76" mass="8741">MEDNDIRDIKLLGRAIFYDCITINIDKALPCACIQPEQFCGLMILVTEVGSKDIIQEKHTRVILIRLVYTLMFSTH</sequence>
<dbReference type="Proteomes" id="UP000554482">
    <property type="component" value="Unassembled WGS sequence"/>
</dbReference>
<gene>
    <name evidence="1" type="ORF">FRX31_017680</name>
</gene>
<dbReference type="EMBL" id="JABWDY010021005">
    <property type="protein sequence ID" value="KAF5192733.1"/>
    <property type="molecule type" value="Genomic_DNA"/>
</dbReference>
<keyword evidence="2" id="KW-1185">Reference proteome</keyword>
<comment type="caution">
    <text evidence="1">The sequence shown here is derived from an EMBL/GenBank/DDBJ whole genome shotgun (WGS) entry which is preliminary data.</text>
</comment>
<dbReference type="AlphaFoldDB" id="A0A7J6W6T8"/>
<reference evidence="1 2" key="1">
    <citation type="submission" date="2020-06" db="EMBL/GenBank/DDBJ databases">
        <title>Transcriptomic and genomic resources for Thalictrum thalictroides and T. hernandezii: Facilitating candidate gene discovery in an emerging model plant lineage.</title>
        <authorList>
            <person name="Arias T."/>
            <person name="Riano-Pachon D.M."/>
            <person name="Di Stilio V.S."/>
        </authorList>
    </citation>
    <scope>NUCLEOTIDE SEQUENCE [LARGE SCALE GENOMIC DNA]</scope>
    <source>
        <strain evidence="2">cv. WT478/WT964</strain>
        <tissue evidence="1">Leaves</tissue>
    </source>
</reference>
<proteinExistence type="predicted"/>
<organism evidence="1 2">
    <name type="scientific">Thalictrum thalictroides</name>
    <name type="common">Rue-anemone</name>
    <name type="synonym">Anemone thalictroides</name>
    <dbReference type="NCBI Taxonomy" id="46969"/>
    <lineage>
        <taxon>Eukaryota</taxon>
        <taxon>Viridiplantae</taxon>
        <taxon>Streptophyta</taxon>
        <taxon>Embryophyta</taxon>
        <taxon>Tracheophyta</taxon>
        <taxon>Spermatophyta</taxon>
        <taxon>Magnoliopsida</taxon>
        <taxon>Ranunculales</taxon>
        <taxon>Ranunculaceae</taxon>
        <taxon>Thalictroideae</taxon>
        <taxon>Thalictrum</taxon>
    </lineage>
</organism>
<evidence type="ECO:0000313" key="1">
    <source>
        <dbReference type="EMBL" id="KAF5192733.1"/>
    </source>
</evidence>
<accession>A0A7J6W6T8</accession>
<evidence type="ECO:0000313" key="2">
    <source>
        <dbReference type="Proteomes" id="UP000554482"/>
    </source>
</evidence>
<protein>
    <submittedName>
        <fullName evidence="1">Uncharacterized protein</fullName>
    </submittedName>
</protein>